<dbReference type="GO" id="GO:0003984">
    <property type="term" value="F:acetolactate synthase activity"/>
    <property type="evidence" value="ECO:0007669"/>
    <property type="project" value="TreeGrafter"/>
</dbReference>
<dbReference type="GO" id="GO:0000287">
    <property type="term" value="F:magnesium ion binding"/>
    <property type="evidence" value="ECO:0007669"/>
    <property type="project" value="InterPro"/>
</dbReference>
<dbReference type="InterPro" id="IPR029035">
    <property type="entry name" value="DHS-like_NAD/FAD-binding_dom"/>
</dbReference>
<protein>
    <recommendedName>
        <fullName evidence="5">Thiamine pyrophosphate enzyme TPP-binding domain-containing protein</fullName>
    </recommendedName>
</protein>
<evidence type="ECO:0000313" key="4">
    <source>
        <dbReference type="EMBL" id="SVC76734.1"/>
    </source>
</evidence>
<dbReference type="GO" id="GO:0005948">
    <property type="term" value="C:acetolactate synthase complex"/>
    <property type="evidence" value="ECO:0007669"/>
    <property type="project" value="TreeGrafter"/>
</dbReference>
<gene>
    <name evidence="4" type="ORF">METZ01_LOCUS329588</name>
</gene>
<dbReference type="InterPro" id="IPR029061">
    <property type="entry name" value="THDP-binding"/>
</dbReference>
<comment type="similarity">
    <text evidence="1">Belongs to the TPP enzyme family.</text>
</comment>
<dbReference type="PANTHER" id="PTHR18968:SF120">
    <property type="entry name" value="ACETOLACTATE SYNTHASE LARGE SUBUNIT"/>
    <property type="match status" value="1"/>
</dbReference>
<dbReference type="InterPro" id="IPR011766">
    <property type="entry name" value="TPP_enzyme_TPP-bd"/>
</dbReference>
<evidence type="ECO:0000256" key="1">
    <source>
        <dbReference type="ARBA" id="ARBA00007812"/>
    </source>
</evidence>
<evidence type="ECO:0000259" key="3">
    <source>
        <dbReference type="Pfam" id="PF02775"/>
    </source>
</evidence>
<dbReference type="GO" id="GO:0009097">
    <property type="term" value="P:isoleucine biosynthetic process"/>
    <property type="evidence" value="ECO:0007669"/>
    <property type="project" value="TreeGrafter"/>
</dbReference>
<dbReference type="Gene3D" id="3.40.50.1220">
    <property type="entry name" value="TPP-binding domain"/>
    <property type="match status" value="1"/>
</dbReference>
<dbReference type="SUPFAM" id="SSF52518">
    <property type="entry name" value="Thiamin diphosphate-binding fold (THDP-binding)"/>
    <property type="match status" value="1"/>
</dbReference>
<dbReference type="AlphaFoldDB" id="A0A382PTR5"/>
<accession>A0A382PTR5</accession>
<organism evidence="4">
    <name type="scientific">marine metagenome</name>
    <dbReference type="NCBI Taxonomy" id="408172"/>
    <lineage>
        <taxon>unclassified sequences</taxon>
        <taxon>metagenomes</taxon>
        <taxon>ecological metagenomes</taxon>
    </lineage>
</organism>
<feature type="domain" description="Thiamine pyrophosphate enzyme central" evidence="2">
    <location>
        <begin position="2"/>
        <end position="131"/>
    </location>
</feature>
<dbReference type="Gene3D" id="3.40.50.970">
    <property type="match status" value="1"/>
</dbReference>
<dbReference type="PANTHER" id="PTHR18968">
    <property type="entry name" value="THIAMINE PYROPHOSPHATE ENZYMES"/>
    <property type="match status" value="1"/>
</dbReference>
<dbReference type="InterPro" id="IPR045229">
    <property type="entry name" value="TPP_enz"/>
</dbReference>
<dbReference type="CDD" id="cd00568">
    <property type="entry name" value="TPP_enzymes"/>
    <property type="match status" value="1"/>
</dbReference>
<proteinExistence type="inferred from homology"/>
<dbReference type="Pfam" id="PF00205">
    <property type="entry name" value="TPP_enzyme_M"/>
    <property type="match status" value="1"/>
</dbReference>
<dbReference type="GO" id="GO:0050660">
    <property type="term" value="F:flavin adenine dinucleotide binding"/>
    <property type="evidence" value="ECO:0007669"/>
    <property type="project" value="TreeGrafter"/>
</dbReference>
<dbReference type="SUPFAM" id="SSF52467">
    <property type="entry name" value="DHS-like NAD/FAD-binding domain"/>
    <property type="match status" value="1"/>
</dbReference>
<dbReference type="Pfam" id="PF02775">
    <property type="entry name" value="TPP_enzyme_C"/>
    <property type="match status" value="1"/>
</dbReference>
<feature type="non-terminal residue" evidence="4">
    <location>
        <position position="339"/>
    </location>
</feature>
<name>A0A382PTR5_9ZZZZ</name>
<evidence type="ECO:0000259" key="2">
    <source>
        <dbReference type="Pfam" id="PF00205"/>
    </source>
</evidence>
<reference evidence="4" key="1">
    <citation type="submission" date="2018-05" db="EMBL/GenBank/DDBJ databases">
        <authorList>
            <person name="Lanie J.A."/>
            <person name="Ng W.-L."/>
            <person name="Kazmierczak K.M."/>
            <person name="Andrzejewski T.M."/>
            <person name="Davidsen T.M."/>
            <person name="Wayne K.J."/>
            <person name="Tettelin H."/>
            <person name="Glass J.I."/>
            <person name="Rusch D."/>
            <person name="Podicherti R."/>
            <person name="Tsui H.-C.T."/>
            <person name="Winkler M.E."/>
        </authorList>
    </citation>
    <scope>NUCLEOTIDE SEQUENCE</scope>
</reference>
<dbReference type="InterPro" id="IPR012000">
    <property type="entry name" value="Thiamin_PyroP_enz_cen_dom"/>
</dbReference>
<dbReference type="GO" id="GO:0030976">
    <property type="term" value="F:thiamine pyrophosphate binding"/>
    <property type="evidence" value="ECO:0007669"/>
    <property type="project" value="InterPro"/>
</dbReference>
<evidence type="ECO:0008006" key="5">
    <source>
        <dbReference type="Google" id="ProtNLM"/>
    </source>
</evidence>
<dbReference type="GO" id="GO:0009099">
    <property type="term" value="P:L-valine biosynthetic process"/>
    <property type="evidence" value="ECO:0007669"/>
    <property type="project" value="TreeGrafter"/>
</dbReference>
<sequence>ESVLNIISESSKPLIIVGGGDWDEKGAKDLVHFAENNYIPIAVSFRRQSLVNNNSTIYIGDLSTSVDMNLIKYVKSADLILVIGARLGEMTTKGYTTITNNGNQKIIHIYPDSNELGKVYKPLIGIESNSSECAKILRGKAIKNITWKKWTKMGNDNYIRYSTPSPYKTEPDMGKIITYLKHTMPNNTIVTIDAGNFSGWIQRFWTFSEPFTQIAPTSGAMGYAIPAAIAAKIAKNNTQVIAFCGDGGFMMSSQELATANQYDIKPLIILINNNMLGTIRMHQEIHFPRRIITTDLINPDFKLLASSYNLHSERVQKTSEFPNALDRSIKSKKAAIIEI</sequence>
<feature type="non-terminal residue" evidence="4">
    <location>
        <position position="1"/>
    </location>
</feature>
<feature type="domain" description="Thiamine pyrophosphate enzyme TPP-binding" evidence="3">
    <location>
        <begin position="193"/>
        <end position="339"/>
    </location>
</feature>
<dbReference type="EMBL" id="UINC01109726">
    <property type="protein sequence ID" value="SVC76734.1"/>
    <property type="molecule type" value="Genomic_DNA"/>
</dbReference>